<dbReference type="Gene3D" id="3.30.160.60">
    <property type="entry name" value="Classic Zinc Finger"/>
    <property type="match status" value="1"/>
</dbReference>
<dbReference type="OrthoDB" id="10004641at2759"/>
<dbReference type="InterPro" id="IPR013087">
    <property type="entry name" value="Znf_C2H2_type"/>
</dbReference>
<protein>
    <recommendedName>
        <fullName evidence="2">C2H2-type domain-containing protein</fullName>
    </recommendedName>
</protein>
<keyword evidence="1" id="KW-0863">Zinc-finger</keyword>
<dbReference type="Proteomes" id="UP001152888">
    <property type="component" value="Unassembled WGS sequence"/>
</dbReference>
<dbReference type="Pfam" id="PF00096">
    <property type="entry name" value="zf-C2H2"/>
    <property type="match status" value="1"/>
</dbReference>
<organism evidence="3 4">
    <name type="scientific">Acanthoscelides obtectus</name>
    <name type="common">Bean weevil</name>
    <name type="synonym">Bruchus obtectus</name>
    <dbReference type="NCBI Taxonomy" id="200917"/>
    <lineage>
        <taxon>Eukaryota</taxon>
        <taxon>Metazoa</taxon>
        <taxon>Ecdysozoa</taxon>
        <taxon>Arthropoda</taxon>
        <taxon>Hexapoda</taxon>
        <taxon>Insecta</taxon>
        <taxon>Pterygota</taxon>
        <taxon>Neoptera</taxon>
        <taxon>Endopterygota</taxon>
        <taxon>Coleoptera</taxon>
        <taxon>Polyphaga</taxon>
        <taxon>Cucujiformia</taxon>
        <taxon>Chrysomeloidea</taxon>
        <taxon>Chrysomelidae</taxon>
        <taxon>Bruchinae</taxon>
        <taxon>Bruchini</taxon>
        <taxon>Acanthoscelides</taxon>
    </lineage>
</organism>
<dbReference type="SMART" id="SM00355">
    <property type="entry name" value="ZnF_C2H2"/>
    <property type="match status" value="2"/>
</dbReference>
<evidence type="ECO:0000256" key="1">
    <source>
        <dbReference type="PROSITE-ProRule" id="PRU00042"/>
    </source>
</evidence>
<evidence type="ECO:0000313" key="4">
    <source>
        <dbReference type="Proteomes" id="UP001152888"/>
    </source>
</evidence>
<keyword evidence="1" id="KW-0479">Metal-binding</keyword>
<dbReference type="AlphaFoldDB" id="A0A9P0K0Y7"/>
<keyword evidence="1" id="KW-0862">Zinc</keyword>
<feature type="domain" description="C2H2-type" evidence="2">
    <location>
        <begin position="34"/>
        <end position="61"/>
    </location>
</feature>
<gene>
    <name evidence="3" type="ORF">ACAOBT_LOCUS5679</name>
</gene>
<evidence type="ECO:0000259" key="2">
    <source>
        <dbReference type="PROSITE" id="PS50157"/>
    </source>
</evidence>
<accession>A0A9P0K0Y7</accession>
<dbReference type="GO" id="GO:0008270">
    <property type="term" value="F:zinc ion binding"/>
    <property type="evidence" value="ECO:0007669"/>
    <property type="project" value="UniProtKB-KW"/>
</dbReference>
<sequence length="156" mass="18445">MGMWQHVATLRQRIIEERRLLEKEENEIYMGDGYECSRCGKVYKKNYILRRHMLLECGVEPKFTCDICGHKSKRRHDLVVHKKRKHLTELKDSSLYIMDTHTKSCKCFDIIYRKRSALPGDLLIVEYRHGIYGEICAMWGQLRPGNVRQTINDISA</sequence>
<dbReference type="PROSITE" id="PS50157">
    <property type="entry name" value="ZINC_FINGER_C2H2_2"/>
    <property type="match status" value="2"/>
</dbReference>
<dbReference type="SUPFAM" id="SSF57667">
    <property type="entry name" value="beta-beta-alpha zinc fingers"/>
    <property type="match status" value="1"/>
</dbReference>
<proteinExistence type="predicted"/>
<dbReference type="EMBL" id="CAKOFQ010006713">
    <property type="protein sequence ID" value="CAH1964234.1"/>
    <property type="molecule type" value="Genomic_DNA"/>
</dbReference>
<comment type="caution">
    <text evidence="3">The sequence shown here is derived from an EMBL/GenBank/DDBJ whole genome shotgun (WGS) entry which is preliminary data.</text>
</comment>
<feature type="domain" description="C2H2-type" evidence="2">
    <location>
        <begin position="63"/>
        <end position="91"/>
    </location>
</feature>
<name>A0A9P0K0Y7_ACAOB</name>
<reference evidence="3" key="1">
    <citation type="submission" date="2022-03" db="EMBL/GenBank/DDBJ databases">
        <authorList>
            <person name="Sayadi A."/>
        </authorList>
    </citation>
    <scope>NUCLEOTIDE SEQUENCE</scope>
</reference>
<evidence type="ECO:0000313" key="3">
    <source>
        <dbReference type="EMBL" id="CAH1964234.1"/>
    </source>
</evidence>
<dbReference type="InterPro" id="IPR036236">
    <property type="entry name" value="Znf_C2H2_sf"/>
</dbReference>
<keyword evidence="4" id="KW-1185">Reference proteome</keyword>